<accession>A0ABR4PCT0</accession>
<keyword evidence="2" id="KW-1185">Reference proteome</keyword>
<dbReference type="EMBL" id="JBFCZG010000006">
    <property type="protein sequence ID" value="KAL3420967.1"/>
    <property type="molecule type" value="Genomic_DNA"/>
</dbReference>
<name>A0ABR4PCT0_9HELO</name>
<dbReference type="Proteomes" id="UP001629113">
    <property type="component" value="Unassembled WGS sequence"/>
</dbReference>
<organism evidence="1 2">
    <name type="scientific">Phlyctema vagabunda</name>
    <dbReference type="NCBI Taxonomy" id="108571"/>
    <lineage>
        <taxon>Eukaryota</taxon>
        <taxon>Fungi</taxon>
        <taxon>Dikarya</taxon>
        <taxon>Ascomycota</taxon>
        <taxon>Pezizomycotina</taxon>
        <taxon>Leotiomycetes</taxon>
        <taxon>Helotiales</taxon>
        <taxon>Dermateaceae</taxon>
        <taxon>Phlyctema</taxon>
    </lineage>
</organism>
<evidence type="ECO:0000313" key="2">
    <source>
        <dbReference type="Proteomes" id="UP001629113"/>
    </source>
</evidence>
<reference evidence="1 2" key="1">
    <citation type="submission" date="2024-06" db="EMBL/GenBank/DDBJ databases">
        <title>Complete genome of Phlyctema vagabunda strain 19-DSS-EL-015.</title>
        <authorList>
            <person name="Fiorenzani C."/>
        </authorList>
    </citation>
    <scope>NUCLEOTIDE SEQUENCE [LARGE SCALE GENOMIC DNA]</scope>
    <source>
        <strain evidence="1 2">19-DSS-EL-015</strain>
    </source>
</reference>
<comment type="caution">
    <text evidence="1">The sequence shown here is derived from an EMBL/GenBank/DDBJ whole genome shotgun (WGS) entry which is preliminary data.</text>
</comment>
<gene>
    <name evidence="1" type="ORF">PVAG01_07412</name>
</gene>
<evidence type="ECO:0000313" key="1">
    <source>
        <dbReference type="EMBL" id="KAL3420967.1"/>
    </source>
</evidence>
<protein>
    <submittedName>
        <fullName evidence="1">Uncharacterized protein</fullName>
    </submittedName>
</protein>
<proteinExistence type="predicted"/>
<sequence>MTGLDTSKDLEAARDLGDILEVDTVGHTLTGRIKMIAGSINFVLNLFHRAQNRTIGCYSIYPARNEQQPEKEFVFSKDLKSFKAQNLDPASYALSYYFDSSCKHEGIRNSS</sequence>